<evidence type="ECO:0000313" key="7">
    <source>
        <dbReference type="EMBL" id="EFX75468.1"/>
    </source>
</evidence>
<dbReference type="InParanoid" id="E9GYK7"/>
<dbReference type="PANTHER" id="PTHR23104">
    <property type="entry name" value="MULTIPLE COAGULATION FACTOR DEFICIENCY PROTEIN 2 NEURAL STEM CELL DERIVED NEURONAL SURVIVAL PROTEIN"/>
    <property type="match status" value="1"/>
</dbReference>
<sequence length="188" mass="21556">MFSISATIILILSCIGTSVMGSGQFRGGHGSHQHMKNSHQHHVPQRQESGPVQSVLQDKKLIHDHEHLKEDLKDVYTEEEIFKMTTDEIEFHYFKLHDYDDNNLLDGIEIMAAISHIVPHDPDLDLGRQPEGNVLTAEQQLRLKAAQQSKADQIEHFTKMIDKMVEDSDTDKDGFINYQEYRGSSNRF</sequence>
<dbReference type="KEGG" id="dpx:DAPPUDRAFT_306762"/>
<evidence type="ECO:0000259" key="6">
    <source>
        <dbReference type="PROSITE" id="PS50222"/>
    </source>
</evidence>
<keyword evidence="1 5" id="KW-0732">Signal</keyword>
<dbReference type="STRING" id="6669.E9GYK7"/>
<evidence type="ECO:0000256" key="1">
    <source>
        <dbReference type="ARBA" id="ARBA00022729"/>
    </source>
</evidence>
<dbReference type="PROSITE" id="PS50222">
    <property type="entry name" value="EF_HAND_2"/>
    <property type="match status" value="1"/>
</dbReference>
<protein>
    <recommendedName>
        <fullName evidence="6">EF-hand domain-containing protein</fullName>
    </recommendedName>
</protein>
<feature type="signal peptide" evidence="5">
    <location>
        <begin position="1"/>
        <end position="21"/>
    </location>
</feature>
<dbReference type="PhylomeDB" id="E9GYK7"/>
<keyword evidence="3" id="KW-0106">Calcium</keyword>
<dbReference type="Gene3D" id="1.10.238.10">
    <property type="entry name" value="EF-hand"/>
    <property type="match status" value="1"/>
</dbReference>
<dbReference type="AlphaFoldDB" id="E9GYK7"/>
<keyword evidence="2" id="KW-0677">Repeat</keyword>
<evidence type="ECO:0000256" key="4">
    <source>
        <dbReference type="SAM" id="MobiDB-lite"/>
    </source>
</evidence>
<dbReference type="InterPro" id="IPR052110">
    <property type="entry name" value="MCFD2-like"/>
</dbReference>
<feature type="compositionally biased region" description="Basic residues" evidence="4">
    <location>
        <begin position="29"/>
        <end position="44"/>
    </location>
</feature>
<evidence type="ECO:0000256" key="2">
    <source>
        <dbReference type="ARBA" id="ARBA00022737"/>
    </source>
</evidence>
<keyword evidence="8" id="KW-1185">Reference proteome</keyword>
<evidence type="ECO:0000256" key="3">
    <source>
        <dbReference type="ARBA" id="ARBA00022837"/>
    </source>
</evidence>
<reference evidence="7 8" key="1">
    <citation type="journal article" date="2011" name="Science">
        <title>The ecoresponsive genome of Daphnia pulex.</title>
        <authorList>
            <person name="Colbourne J.K."/>
            <person name="Pfrender M.E."/>
            <person name="Gilbert D."/>
            <person name="Thomas W.K."/>
            <person name="Tucker A."/>
            <person name="Oakley T.H."/>
            <person name="Tokishita S."/>
            <person name="Aerts A."/>
            <person name="Arnold G.J."/>
            <person name="Basu M.K."/>
            <person name="Bauer D.J."/>
            <person name="Caceres C.E."/>
            <person name="Carmel L."/>
            <person name="Casola C."/>
            <person name="Choi J.H."/>
            <person name="Detter J.C."/>
            <person name="Dong Q."/>
            <person name="Dusheyko S."/>
            <person name="Eads B.D."/>
            <person name="Frohlich T."/>
            <person name="Geiler-Samerotte K.A."/>
            <person name="Gerlach D."/>
            <person name="Hatcher P."/>
            <person name="Jogdeo S."/>
            <person name="Krijgsveld J."/>
            <person name="Kriventseva E.V."/>
            <person name="Kultz D."/>
            <person name="Laforsch C."/>
            <person name="Lindquist E."/>
            <person name="Lopez J."/>
            <person name="Manak J.R."/>
            <person name="Muller J."/>
            <person name="Pangilinan J."/>
            <person name="Patwardhan R.P."/>
            <person name="Pitluck S."/>
            <person name="Pritham E.J."/>
            <person name="Rechtsteiner A."/>
            <person name="Rho M."/>
            <person name="Rogozin I.B."/>
            <person name="Sakarya O."/>
            <person name="Salamov A."/>
            <person name="Schaack S."/>
            <person name="Shapiro H."/>
            <person name="Shiga Y."/>
            <person name="Skalitzky C."/>
            <person name="Smith Z."/>
            <person name="Souvorov A."/>
            <person name="Sung W."/>
            <person name="Tang Z."/>
            <person name="Tsuchiya D."/>
            <person name="Tu H."/>
            <person name="Vos H."/>
            <person name="Wang M."/>
            <person name="Wolf Y.I."/>
            <person name="Yamagata H."/>
            <person name="Yamada T."/>
            <person name="Ye Y."/>
            <person name="Shaw J.R."/>
            <person name="Andrews J."/>
            <person name="Crease T.J."/>
            <person name="Tang H."/>
            <person name="Lucas S.M."/>
            <person name="Robertson H.M."/>
            <person name="Bork P."/>
            <person name="Koonin E.V."/>
            <person name="Zdobnov E.M."/>
            <person name="Grigoriev I.V."/>
            <person name="Lynch M."/>
            <person name="Boore J.L."/>
        </authorList>
    </citation>
    <scope>NUCLEOTIDE SEQUENCE [LARGE SCALE GENOMIC DNA]</scope>
</reference>
<name>E9GYK7_DAPPU</name>
<dbReference type="Proteomes" id="UP000000305">
    <property type="component" value="Unassembled WGS sequence"/>
</dbReference>
<dbReference type="EMBL" id="GL732575">
    <property type="protein sequence ID" value="EFX75468.1"/>
    <property type="molecule type" value="Genomic_DNA"/>
</dbReference>
<dbReference type="PANTHER" id="PTHR23104:SF17">
    <property type="entry name" value="EF-HAND DOMAIN-CONTAINING PROTEIN"/>
    <property type="match status" value="1"/>
</dbReference>
<dbReference type="InterPro" id="IPR002048">
    <property type="entry name" value="EF_hand_dom"/>
</dbReference>
<feature type="domain" description="EF-hand" evidence="6">
    <location>
        <begin position="156"/>
        <end position="188"/>
    </location>
</feature>
<dbReference type="InterPro" id="IPR018247">
    <property type="entry name" value="EF_Hand_1_Ca_BS"/>
</dbReference>
<accession>E9GYK7</accession>
<dbReference type="OMA" id="CFSENKE"/>
<feature type="chain" id="PRO_5003241382" description="EF-hand domain-containing protein" evidence="5">
    <location>
        <begin position="22"/>
        <end position="188"/>
    </location>
</feature>
<gene>
    <name evidence="7" type="ORF">DAPPUDRAFT_306762</name>
</gene>
<dbReference type="GO" id="GO:0005509">
    <property type="term" value="F:calcium ion binding"/>
    <property type="evidence" value="ECO:0007669"/>
    <property type="project" value="InterPro"/>
</dbReference>
<dbReference type="InterPro" id="IPR011992">
    <property type="entry name" value="EF-hand-dom_pair"/>
</dbReference>
<proteinExistence type="predicted"/>
<evidence type="ECO:0000256" key="5">
    <source>
        <dbReference type="SAM" id="SignalP"/>
    </source>
</evidence>
<dbReference type="SUPFAM" id="SSF47473">
    <property type="entry name" value="EF-hand"/>
    <property type="match status" value="1"/>
</dbReference>
<feature type="region of interest" description="Disordered" evidence="4">
    <location>
        <begin position="25"/>
        <end position="49"/>
    </location>
</feature>
<dbReference type="PROSITE" id="PS00018">
    <property type="entry name" value="EF_HAND_1"/>
    <property type="match status" value="2"/>
</dbReference>
<dbReference type="OrthoDB" id="289247at2759"/>
<organism evidence="7 8">
    <name type="scientific">Daphnia pulex</name>
    <name type="common">Water flea</name>
    <dbReference type="NCBI Taxonomy" id="6669"/>
    <lineage>
        <taxon>Eukaryota</taxon>
        <taxon>Metazoa</taxon>
        <taxon>Ecdysozoa</taxon>
        <taxon>Arthropoda</taxon>
        <taxon>Crustacea</taxon>
        <taxon>Branchiopoda</taxon>
        <taxon>Diplostraca</taxon>
        <taxon>Cladocera</taxon>
        <taxon>Anomopoda</taxon>
        <taxon>Daphniidae</taxon>
        <taxon>Daphnia</taxon>
    </lineage>
</organism>
<dbReference type="HOGENOM" id="CLU_100744_0_0_1"/>
<dbReference type="FunCoup" id="E9GYK7">
    <property type="interactions" value="37"/>
</dbReference>
<dbReference type="eggNOG" id="KOG4065">
    <property type="taxonomic scope" value="Eukaryota"/>
</dbReference>
<evidence type="ECO:0000313" key="8">
    <source>
        <dbReference type="Proteomes" id="UP000000305"/>
    </source>
</evidence>